<dbReference type="PANTHER" id="PTHR10177">
    <property type="entry name" value="CYCLINS"/>
    <property type="match status" value="1"/>
</dbReference>
<keyword evidence="1" id="KW-0132">Cell division</keyword>
<dbReference type="OrthoDB" id="2013528at2759"/>
<dbReference type="InterPro" id="IPR039361">
    <property type="entry name" value="Cyclin"/>
</dbReference>
<feature type="domain" description="Cyclin N-terminal" evidence="5">
    <location>
        <begin position="94"/>
        <end position="199"/>
    </location>
</feature>
<dbReference type="Pfam" id="PF00134">
    <property type="entry name" value="Cyclin_N"/>
    <property type="match status" value="1"/>
</dbReference>
<organism evidence="6 7">
    <name type="scientific">Gonium pectorale</name>
    <name type="common">Green alga</name>
    <dbReference type="NCBI Taxonomy" id="33097"/>
    <lineage>
        <taxon>Eukaryota</taxon>
        <taxon>Viridiplantae</taxon>
        <taxon>Chlorophyta</taxon>
        <taxon>core chlorophytes</taxon>
        <taxon>Chlorophyceae</taxon>
        <taxon>CS clade</taxon>
        <taxon>Chlamydomonadales</taxon>
        <taxon>Volvocaceae</taxon>
        <taxon>Gonium</taxon>
    </lineage>
</organism>
<dbReference type="EMBL" id="LSYV01000048">
    <property type="protein sequence ID" value="KXZ46026.1"/>
    <property type="molecule type" value="Genomic_DNA"/>
</dbReference>
<feature type="compositionally biased region" description="Low complexity" evidence="4">
    <location>
        <begin position="1"/>
        <end position="10"/>
    </location>
</feature>
<name>A0A150G834_GONPE</name>
<dbReference type="GO" id="GO:0051301">
    <property type="term" value="P:cell division"/>
    <property type="evidence" value="ECO:0007669"/>
    <property type="project" value="UniProtKB-KW"/>
</dbReference>
<gene>
    <name evidence="6" type="ORF">GPECTOR_47g301</name>
</gene>
<dbReference type="STRING" id="33097.A0A150G834"/>
<reference evidence="7" key="1">
    <citation type="journal article" date="2016" name="Nat. Commun.">
        <title>The Gonium pectorale genome demonstrates co-option of cell cycle regulation during the evolution of multicellularity.</title>
        <authorList>
            <person name="Hanschen E.R."/>
            <person name="Marriage T.N."/>
            <person name="Ferris P.J."/>
            <person name="Hamaji T."/>
            <person name="Toyoda A."/>
            <person name="Fujiyama A."/>
            <person name="Neme R."/>
            <person name="Noguchi H."/>
            <person name="Minakuchi Y."/>
            <person name="Suzuki M."/>
            <person name="Kawai-Toyooka H."/>
            <person name="Smith D.R."/>
            <person name="Sparks H."/>
            <person name="Anderson J."/>
            <person name="Bakaric R."/>
            <person name="Luria V."/>
            <person name="Karger A."/>
            <person name="Kirschner M.W."/>
            <person name="Durand P.M."/>
            <person name="Michod R.E."/>
            <person name="Nozaki H."/>
            <person name="Olson B.J."/>
        </authorList>
    </citation>
    <scope>NUCLEOTIDE SEQUENCE [LARGE SCALE GENOMIC DNA]</scope>
    <source>
        <strain evidence="7">NIES-2863</strain>
    </source>
</reference>
<evidence type="ECO:0000259" key="5">
    <source>
        <dbReference type="Pfam" id="PF00134"/>
    </source>
</evidence>
<evidence type="ECO:0000313" key="6">
    <source>
        <dbReference type="EMBL" id="KXZ46026.1"/>
    </source>
</evidence>
<keyword evidence="3" id="KW-0131">Cell cycle</keyword>
<evidence type="ECO:0000256" key="2">
    <source>
        <dbReference type="ARBA" id="ARBA00023127"/>
    </source>
</evidence>
<keyword evidence="2" id="KW-0195">Cyclin</keyword>
<dbReference type="InterPro" id="IPR036915">
    <property type="entry name" value="Cyclin-like_sf"/>
</dbReference>
<evidence type="ECO:0000313" key="7">
    <source>
        <dbReference type="Proteomes" id="UP000075714"/>
    </source>
</evidence>
<dbReference type="PROSITE" id="PS00292">
    <property type="entry name" value="CYCLINS"/>
    <property type="match status" value="1"/>
</dbReference>
<dbReference type="AlphaFoldDB" id="A0A150G834"/>
<evidence type="ECO:0000256" key="3">
    <source>
        <dbReference type="ARBA" id="ARBA00023306"/>
    </source>
</evidence>
<accession>A0A150G834</accession>
<dbReference type="Gene3D" id="1.10.472.10">
    <property type="entry name" value="Cyclin-like"/>
    <property type="match status" value="2"/>
</dbReference>
<dbReference type="Proteomes" id="UP000075714">
    <property type="component" value="Unassembled WGS sequence"/>
</dbReference>
<dbReference type="SUPFAM" id="SSF47954">
    <property type="entry name" value="Cyclin-like"/>
    <property type="match status" value="1"/>
</dbReference>
<dbReference type="InterPro" id="IPR006671">
    <property type="entry name" value="Cyclin_N"/>
</dbReference>
<comment type="caution">
    <text evidence="6">The sequence shown here is derived from an EMBL/GenBank/DDBJ whole genome shotgun (WGS) entry which is preliminary data.</text>
</comment>
<evidence type="ECO:0000256" key="1">
    <source>
        <dbReference type="ARBA" id="ARBA00022618"/>
    </source>
</evidence>
<evidence type="ECO:0000256" key="4">
    <source>
        <dbReference type="SAM" id="MobiDB-lite"/>
    </source>
</evidence>
<protein>
    <submittedName>
        <fullName evidence="6">CYCD1.3 protein</fullName>
    </submittedName>
</protein>
<feature type="region of interest" description="Disordered" evidence="4">
    <location>
        <begin position="1"/>
        <end position="25"/>
    </location>
</feature>
<proteinExistence type="predicted"/>
<keyword evidence="7" id="KW-1185">Reference proteome</keyword>
<dbReference type="InterPro" id="IPR048258">
    <property type="entry name" value="Cyclins_cyclin-box"/>
</dbReference>
<sequence length="377" mass="38656">MFCAEGSFLSDSDDRDGRLDEPAGPWGDEQVILPLQASLRFDTDVTSIGVPLRLELEAQRQETPPQAAHKTASASAAVISVASTGTEPRRLPGPHRRALVLWMGQAAAARGLQLATLFSAVGIMDRFVAAAKDNEVPPETMLQLMALACMSLATKYHEGSRLPLSSWICLAIDPDGQPLYEAPDLTHFEVLILRALGWRPHRPSAADFLHHYLCCARAAAAASNAADGVADGRVKSAVTAAAEARPGSPSPAAAATGGACAQADGRLRDVASAAAALAELSLQYDAFLSYDASTTALACFALAERLVAAAGAPASAATAAASAAIADPAAAEVAAGAGVVASVSRASGLPLDALAPGFEPCMSALAQCYCWAAAQPQ</sequence>